<dbReference type="PROSITE" id="PS00893">
    <property type="entry name" value="NUDIX_BOX"/>
    <property type="match status" value="1"/>
</dbReference>
<evidence type="ECO:0000256" key="1">
    <source>
        <dbReference type="ARBA" id="ARBA00001946"/>
    </source>
</evidence>
<dbReference type="InterPro" id="IPR000086">
    <property type="entry name" value="NUDIX_hydrolase_dom"/>
</dbReference>
<dbReference type="Pfam" id="PF00293">
    <property type="entry name" value="NUDIX"/>
    <property type="match status" value="1"/>
</dbReference>
<dbReference type="InterPro" id="IPR020476">
    <property type="entry name" value="Nudix_hydrolase"/>
</dbReference>
<dbReference type="SUPFAM" id="SSF55811">
    <property type="entry name" value="Nudix"/>
    <property type="match status" value="1"/>
</dbReference>
<feature type="region of interest" description="Disordered" evidence="6">
    <location>
        <begin position="89"/>
        <end position="109"/>
    </location>
</feature>
<organism evidence="8 9">
    <name type="scientific">Actinopolymorpha rutila</name>
    <dbReference type="NCBI Taxonomy" id="446787"/>
    <lineage>
        <taxon>Bacteria</taxon>
        <taxon>Bacillati</taxon>
        <taxon>Actinomycetota</taxon>
        <taxon>Actinomycetes</taxon>
        <taxon>Propionibacteriales</taxon>
        <taxon>Actinopolymorphaceae</taxon>
        <taxon>Actinopolymorpha</taxon>
    </lineage>
</organism>
<dbReference type="PANTHER" id="PTHR43046:SF12">
    <property type="entry name" value="GDP-MANNOSE MANNOSYL HYDROLASE"/>
    <property type="match status" value="1"/>
</dbReference>
<comment type="caution">
    <text evidence="8">The sequence shown here is derived from an EMBL/GenBank/DDBJ whole genome shotgun (WGS) entry which is preliminary data.</text>
</comment>
<dbReference type="AlphaFoldDB" id="A0A852ZLV2"/>
<keyword evidence="9" id="KW-1185">Reference proteome</keyword>
<evidence type="ECO:0000256" key="2">
    <source>
        <dbReference type="ARBA" id="ARBA00005582"/>
    </source>
</evidence>
<dbReference type="InterPro" id="IPR015797">
    <property type="entry name" value="NUDIX_hydrolase-like_dom_sf"/>
</dbReference>
<evidence type="ECO:0000256" key="3">
    <source>
        <dbReference type="ARBA" id="ARBA00022801"/>
    </source>
</evidence>
<evidence type="ECO:0000313" key="8">
    <source>
        <dbReference type="EMBL" id="NYH90489.1"/>
    </source>
</evidence>
<evidence type="ECO:0000256" key="6">
    <source>
        <dbReference type="SAM" id="MobiDB-lite"/>
    </source>
</evidence>
<comment type="cofactor">
    <cofactor evidence="1">
        <name>Mg(2+)</name>
        <dbReference type="ChEBI" id="CHEBI:18420"/>
    </cofactor>
</comment>
<dbReference type="PRINTS" id="PR00502">
    <property type="entry name" value="NUDIXFAMILY"/>
</dbReference>
<name>A0A852ZLV2_9ACTN</name>
<dbReference type="RefSeq" id="WP_179788031.1">
    <property type="nucleotide sequence ID" value="NZ_BAAARR010000016.1"/>
</dbReference>
<feature type="domain" description="Nudix hydrolase" evidence="7">
    <location>
        <begin position="5"/>
        <end position="176"/>
    </location>
</feature>
<evidence type="ECO:0000259" key="7">
    <source>
        <dbReference type="PROSITE" id="PS51462"/>
    </source>
</evidence>
<dbReference type="InterPro" id="IPR020084">
    <property type="entry name" value="NUDIX_hydrolase_CS"/>
</dbReference>
<dbReference type="EMBL" id="JACBZH010000001">
    <property type="protein sequence ID" value="NYH90489.1"/>
    <property type="molecule type" value="Genomic_DNA"/>
</dbReference>
<gene>
    <name evidence="8" type="ORF">F4554_003127</name>
</gene>
<dbReference type="PROSITE" id="PS51462">
    <property type="entry name" value="NUDIX"/>
    <property type="match status" value="1"/>
</dbReference>
<accession>A0A852ZLV2</accession>
<dbReference type="PANTHER" id="PTHR43046">
    <property type="entry name" value="GDP-MANNOSE MANNOSYL HYDROLASE"/>
    <property type="match status" value="1"/>
</dbReference>
<evidence type="ECO:0000256" key="5">
    <source>
        <dbReference type="RuleBase" id="RU003476"/>
    </source>
</evidence>
<reference evidence="8 9" key="1">
    <citation type="submission" date="2020-07" db="EMBL/GenBank/DDBJ databases">
        <title>Sequencing the genomes of 1000 actinobacteria strains.</title>
        <authorList>
            <person name="Klenk H.-P."/>
        </authorList>
    </citation>
    <scope>NUCLEOTIDE SEQUENCE [LARGE SCALE GENOMIC DNA]</scope>
    <source>
        <strain evidence="8 9">DSM 18448</strain>
    </source>
</reference>
<sequence length="192" mass="20951">MPGSRIRSAVRLLVVDPLDRLLLFHANPGREPAAGFWFCPGGGVQAGESPLRAAARELREETGLEVDPEHMRGPVWTRRHVVPVGGVEDASAAANGGGTGNAGNAGNPESREDLLDQREQFFVYRAPNTPAIHAIGDPWSARDGHQVYRWWSRRDLEAGPADAAVFAPRRLPELFPEILAGRWEDPPRDVGV</sequence>
<keyword evidence="3 5" id="KW-0378">Hydrolase</keyword>
<comment type="similarity">
    <text evidence="2 5">Belongs to the Nudix hydrolase family.</text>
</comment>
<dbReference type="GO" id="GO:0016787">
    <property type="term" value="F:hydrolase activity"/>
    <property type="evidence" value="ECO:0007669"/>
    <property type="project" value="UniProtKB-KW"/>
</dbReference>
<evidence type="ECO:0000313" key="9">
    <source>
        <dbReference type="Proteomes" id="UP000579605"/>
    </source>
</evidence>
<keyword evidence="4" id="KW-0460">Magnesium</keyword>
<dbReference type="Proteomes" id="UP000579605">
    <property type="component" value="Unassembled WGS sequence"/>
</dbReference>
<dbReference type="CDD" id="cd04685">
    <property type="entry name" value="NUDIX_Hydrolase"/>
    <property type="match status" value="1"/>
</dbReference>
<dbReference type="Gene3D" id="3.90.79.10">
    <property type="entry name" value="Nucleoside Triphosphate Pyrophosphohydrolase"/>
    <property type="match status" value="1"/>
</dbReference>
<protein>
    <submittedName>
        <fullName evidence="8">8-oxo-dGTP pyrophosphatase MutT (NUDIX family)</fullName>
    </submittedName>
</protein>
<proteinExistence type="inferred from homology"/>
<evidence type="ECO:0000256" key="4">
    <source>
        <dbReference type="ARBA" id="ARBA00022842"/>
    </source>
</evidence>